<name>A0AAP0Q161_9MAGN</name>
<protein>
    <submittedName>
        <fullName evidence="1">Uncharacterized protein</fullName>
    </submittedName>
</protein>
<evidence type="ECO:0000313" key="2">
    <source>
        <dbReference type="Proteomes" id="UP001420932"/>
    </source>
</evidence>
<reference evidence="1 2" key="1">
    <citation type="submission" date="2024-01" db="EMBL/GenBank/DDBJ databases">
        <title>Genome assemblies of Stephania.</title>
        <authorList>
            <person name="Yang L."/>
        </authorList>
    </citation>
    <scope>NUCLEOTIDE SEQUENCE [LARGE SCALE GENOMIC DNA]</scope>
    <source>
        <strain evidence="1">YNDBR</strain>
        <tissue evidence="1">Leaf</tissue>
    </source>
</reference>
<dbReference type="EMBL" id="JBBNAF010000002">
    <property type="protein sequence ID" value="KAK9163493.1"/>
    <property type="molecule type" value="Genomic_DNA"/>
</dbReference>
<comment type="caution">
    <text evidence="1">The sequence shown here is derived from an EMBL/GenBank/DDBJ whole genome shotgun (WGS) entry which is preliminary data.</text>
</comment>
<dbReference type="AlphaFoldDB" id="A0AAP0Q161"/>
<dbReference type="Proteomes" id="UP001420932">
    <property type="component" value="Unassembled WGS sequence"/>
</dbReference>
<keyword evidence="2" id="KW-1185">Reference proteome</keyword>
<evidence type="ECO:0000313" key="1">
    <source>
        <dbReference type="EMBL" id="KAK9163493.1"/>
    </source>
</evidence>
<organism evidence="1 2">
    <name type="scientific">Stephania yunnanensis</name>
    <dbReference type="NCBI Taxonomy" id="152371"/>
    <lineage>
        <taxon>Eukaryota</taxon>
        <taxon>Viridiplantae</taxon>
        <taxon>Streptophyta</taxon>
        <taxon>Embryophyta</taxon>
        <taxon>Tracheophyta</taxon>
        <taxon>Spermatophyta</taxon>
        <taxon>Magnoliopsida</taxon>
        <taxon>Ranunculales</taxon>
        <taxon>Menispermaceae</taxon>
        <taxon>Menispermoideae</taxon>
        <taxon>Cissampelideae</taxon>
        <taxon>Stephania</taxon>
    </lineage>
</organism>
<sequence length="129" mass="14453">MKGFFQLIRAQCSGLVQIAKHTLGKCMLRGAWLQVRGDKHTFFLSVVMVPYWSLNVYIRISCSREEDDDVAISRGYDKAEKLDNQMVDQVEGVRFGLLPTKIVAALVLNTKKEGCTVIMAGTLREKEGA</sequence>
<gene>
    <name evidence="1" type="ORF">Syun_004395</name>
</gene>
<proteinExistence type="predicted"/>
<accession>A0AAP0Q161</accession>